<dbReference type="Gene3D" id="3.30.470.20">
    <property type="entry name" value="ATP-grasp fold, B domain"/>
    <property type="match status" value="1"/>
</dbReference>
<dbReference type="GO" id="GO:0015631">
    <property type="term" value="F:tubulin binding"/>
    <property type="evidence" value="ECO:0007669"/>
    <property type="project" value="TreeGrafter"/>
</dbReference>
<evidence type="ECO:0000256" key="5">
    <source>
        <dbReference type="ARBA" id="ARBA00030445"/>
    </source>
</evidence>
<dbReference type="GO" id="GO:0000226">
    <property type="term" value="P:microtubule cytoskeleton organization"/>
    <property type="evidence" value="ECO:0007669"/>
    <property type="project" value="TreeGrafter"/>
</dbReference>
<keyword evidence="3" id="KW-0547">Nucleotide-binding</keyword>
<accession>A0A2G8KXT6</accession>
<evidence type="ECO:0000256" key="3">
    <source>
        <dbReference type="ARBA" id="ARBA00022741"/>
    </source>
</evidence>
<protein>
    <recommendedName>
        <fullName evidence="5">Tubulin--tyrosine ligase-like protein 9</fullName>
    </recommendedName>
</protein>
<dbReference type="InterPro" id="IPR004344">
    <property type="entry name" value="TTL/TTLL_fam"/>
</dbReference>
<comment type="caution">
    <text evidence="6">The sequence shown here is derived from an EMBL/GenBank/DDBJ whole genome shotgun (WGS) entry which is preliminary data.</text>
</comment>
<dbReference type="GO" id="GO:0070740">
    <property type="term" value="F:tubulin-glutamic acid ligase activity"/>
    <property type="evidence" value="ECO:0007669"/>
    <property type="project" value="TreeGrafter"/>
</dbReference>
<proteinExistence type="inferred from homology"/>
<comment type="similarity">
    <text evidence="1">Belongs to the tubulin--tyrosine ligase family.</text>
</comment>
<dbReference type="OrthoDB" id="202825at2759"/>
<gene>
    <name evidence="6" type="ORF">BSL78_10350</name>
</gene>
<organism evidence="6 7">
    <name type="scientific">Stichopus japonicus</name>
    <name type="common">Sea cucumber</name>
    <dbReference type="NCBI Taxonomy" id="307972"/>
    <lineage>
        <taxon>Eukaryota</taxon>
        <taxon>Metazoa</taxon>
        <taxon>Echinodermata</taxon>
        <taxon>Eleutherozoa</taxon>
        <taxon>Echinozoa</taxon>
        <taxon>Holothuroidea</taxon>
        <taxon>Aspidochirotacea</taxon>
        <taxon>Aspidochirotida</taxon>
        <taxon>Stichopodidae</taxon>
        <taxon>Apostichopus</taxon>
    </lineage>
</organism>
<dbReference type="PANTHER" id="PTHR12241:SF39">
    <property type="entry name" value="TUBULIN POLYGLUTAMYLASE TTLL9-RELATED"/>
    <property type="match status" value="1"/>
</dbReference>
<dbReference type="STRING" id="307972.A0A2G8KXT6"/>
<evidence type="ECO:0000256" key="4">
    <source>
        <dbReference type="ARBA" id="ARBA00022840"/>
    </source>
</evidence>
<dbReference type="PANTHER" id="PTHR12241">
    <property type="entry name" value="TUBULIN POLYGLUTAMYLASE"/>
    <property type="match status" value="1"/>
</dbReference>
<dbReference type="GO" id="GO:0005524">
    <property type="term" value="F:ATP binding"/>
    <property type="evidence" value="ECO:0007669"/>
    <property type="project" value="UniProtKB-KW"/>
</dbReference>
<evidence type="ECO:0000256" key="2">
    <source>
        <dbReference type="ARBA" id="ARBA00022598"/>
    </source>
</evidence>
<dbReference type="Proteomes" id="UP000230750">
    <property type="component" value="Unassembled WGS sequence"/>
</dbReference>
<evidence type="ECO:0000256" key="1">
    <source>
        <dbReference type="ARBA" id="ARBA00006820"/>
    </source>
</evidence>
<dbReference type="EMBL" id="MRZV01000314">
    <property type="protein sequence ID" value="PIK52775.1"/>
    <property type="molecule type" value="Genomic_DNA"/>
</dbReference>
<keyword evidence="4" id="KW-0067">ATP-binding</keyword>
<evidence type="ECO:0000313" key="7">
    <source>
        <dbReference type="Proteomes" id="UP000230750"/>
    </source>
</evidence>
<evidence type="ECO:0000313" key="6">
    <source>
        <dbReference type="EMBL" id="PIK52775.1"/>
    </source>
</evidence>
<dbReference type="GO" id="GO:0036064">
    <property type="term" value="C:ciliary basal body"/>
    <property type="evidence" value="ECO:0007669"/>
    <property type="project" value="TreeGrafter"/>
</dbReference>
<sequence length="123" mass="14082">MTASLFIPHDKVEELVREMNTIFIHSLLSVQKIMINDKHCFELYGYDILIDTDLKPMTGKEKRVGGFDLMWDDGPVFAEEAGLDCVNPPSYSTNTFLGCYNDRKKQLRSLFKQIMTQKIKAGS</sequence>
<name>A0A2G8KXT6_STIJA</name>
<dbReference type="AlphaFoldDB" id="A0A2G8KXT6"/>
<keyword evidence="7" id="KW-1185">Reference proteome</keyword>
<keyword evidence="2" id="KW-0436">Ligase</keyword>
<dbReference type="Pfam" id="PF03133">
    <property type="entry name" value="TTL"/>
    <property type="match status" value="1"/>
</dbReference>
<reference evidence="6 7" key="1">
    <citation type="journal article" date="2017" name="PLoS Biol.">
        <title>The sea cucumber genome provides insights into morphological evolution and visceral regeneration.</title>
        <authorList>
            <person name="Zhang X."/>
            <person name="Sun L."/>
            <person name="Yuan J."/>
            <person name="Sun Y."/>
            <person name="Gao Y."/>
            <person name="Zhang L."/>
            <person name="Li S."/>
            <person name="Dai H."/>
            <person name="Hamel J.F."/>
            <person name="Liu C."/>
            <person name="Yu Y."/>
            <person name="Liu S."/>
            <person name="Lin W."/>
            <person name="Guo K."/>
            <person name="Jin S."/>
            <person name="Xu P."/>
            <person name="Storey K.B."/>
            <person name="Huan P."/>
            <person name="Zhang T."/>
            <person name="Zhou Y."/>
            <person name="Zhang J."/>
            <person name="Lin C."/>
            <person name="Li X."/>
            <person name="Xing L."/>
            <person name="Huo D."/>
            <person name="Sun M."/>
            <person name="Wang L."/>
            <person name="Mercier A."/>
            <person name="Li F."/>
            <person name="Yang H."/>
            <person name="Xiang J."/>
        </authorList>
    </citation>
    <scope>NUCLEOTIDE SEQUENCE [LARGE SCALE GENOMIC DNA]</scope>
    <source>
        <strain evidence="6">Shaxun</strain>
        <tissue evidence="6">Muscle</tissue>
    </source>
</reference>